<keyword evidence="3 5" id="KW-1133">Transmembrane helix</keyword>
<evidence type="ECO:0000256" key="2">
    <source>
        <dbReference type="ARBA" id="ARBA00022692"/>
    </source>
</evidence>
<proteinExistence type="predicted"/>
<comment type="caution">
    <text evidence="6">The sequence shown here is derived from an EMBL/GenBank/DDBJ whole genome shotgun (WGS) entry which is preliminary data.</text>
</comment>
<evidence type="ECO:0000256" key="5">
    <source>
        <dbReference type="SAM" id="Phobius"/>
    </source>
</evidence>
<feature type="transmembrane region" description="Helical" evidence="5">
    <location>
        <begin position="493"/>
        <end position="515"/>
    </location>
</feature>
<dbReference type="OrthoDB" id="7296482at2"/>
<dbReference type="Pfam" id="PF01544">
    <property type="entry name" value="CorA"/>
    <property type="match status" value="1"/>
</dbReference>
<gene>
    <name evidence="6" type="ORF">D3874_17605</name>
</gene>
<evidence type="ECO:0008006" key="8">
    <source>
        <dbReference type="Google" id="ProtNLM"/>
    </source>
</evidence>
<evidence type="ECO:0000256" key="4">
    <source>
        <dbReference type="ARBA" id="ARBA00023136"/>
    </source>
</evidence>
<sequence>MIPPVEPGSTSPIARQFREILIWPVQLMPLPGGGAIQNHWEKLGGDNCAWTELTDEFTADCQEFKERHYVEFVAFMPHVQRFLYGEGTTDPKRAGYGASPIKVYRRKDVAQARVQGRADGPVIGFEIAHVDLYFFYDIDVAFLVIELYADDLPLAEVQDVLFRFGRAYPTSWNPDGSAVYCCHKIEWLGHDGTVLAASDYERRAQYMEFVCTNKAPYIAAHWAYLLRPMVLHHSGEAGAIRYRQLEYQRMPLLAYLAVDDPASLSRSDWMRIGLASPPGPPGQLPFSRRFMADFEARFCYDRFWDELGGHDGTPLRIICSRHSVTIVGNVADPHYTDPEVGGLSLFRHQYFLIGLIAHLHRAALLMFSDRLVTAISDLDVSDVDSIKRFKRDIRRIRENFLRFTHRYWFHEVSNQLAAADLFRRTSDHLDTDRLFEEVRAEVEDMSNYLDSDSQRRQSNSVLRLTVVTIFGLVGTLATGFLGMNLIAAADEPIWMQVFYFLIVFLPTVWLILFTIMKSRKLSDFLESLSDERLPIRHKFAGLLRNKDKAG</sequence>
<dbReference type="Proteomes" id="UP000284605">
    <property type="component" value="Unassembled WGS sequence"/>
</dbReference>
<organism evidence="6 7">
    <name type="scientific">Oleomonas cavernae</name>
    <dbReference type="NCBI Taxonomy" id="2320859"/>
    <lineage>
        <taxon>Bacteria</taxon>
        <taxon>Pseudomonadati</taxon>
        <taxon>Pseudomonadota</taxon>
        <taxon>Alphaproteobacteria</taxon>
        <taxon>Acetobacterales</taxon>
        <taxon>Acetobacteraceae</taxon>
        <taxon>Oleomonas</taxon>
    </lineage>
</organism>
<accession>A0A418WJ12</accession>
<dbReference type="SUPFAM" id="SSF144083">
    <property type="entry name" value="Magnesium transport protein CorA, transmembrane region"/>
    <property type="match status" value="1"/>
</dbReference>
<dbReference type="GO" id="GO:0046873">
    <property type="term" value="F:metal ion transmembrane transporter activity"/>
    <property type="evidence" value="ECO:0007669"/>
    <property type="project" value="InterPro"/>
</dbReference>
<feature type="transmembrane region" description="Helical" evidence="5">
    <location>
        <begin position="461"/>
        <end position="487"/>
    </location>
</feature>
<evidence type="ECO:0000313" key="7">
    <source>
        <dbReference type="Proteomes" id="UP000284605"/>
    </source>
</evidence>
<evidence type="ECO:0000256" key="1">
    <source>
        <dbReference type="ARBA" id="ARBA00004141"/>
    </source>
</evidence>
<comment type="subcellular location">
    <subcellularLocation>
        <location evidence="1">Membrane</location>
        <topology evidence="1">Multi-pass membrane protein</topology>
    </subcellularLocation>
</comment>
<dbReference type="GO" id="GO:0016020">
    <property type="term" value="C:membrane"/>
    <property type="evidence" value="ECO:0007669"/>
    <property type="project" value="UniProtKB-SubCell"/>
</dbReference>
<keyword evidence="4 5" id="KW-0472">Membrane</keyword>
<dbReference type="AlphaFoldDB" id="A0A418WJ12"/>
<dbReference type="Gene3D" id="1.20.58.340">
    <property type="entry name" value="Magnesium transport protein CorA, transmembrane region"/>
    <property type="match status" value="1"/>
</dbReference>
<reference evidence="6 7" key="1">
    <citation type="submission" date="2018-09" db="EMBL/GenBank/DDBJ databases">
        <authorList>
            <person name="Zhu H."/>
        </authorList>
    </citation>
    <scope>NUCLEOTIDE SEQUENCE [LARGE SCALE GENOMIC DNA]</scope>
    <source>
        <strain evidence="6 7">K1W22B-8</strain>
    </source>
</reference>
<keyword evidence="7" id="KW-1185">Reference proteome</keyword>
<dbReference type="InterPro" id="IPR002523">
    <property type="entry name" value="MgTranspt_CorA/ZnTranspt_ZntB"/>
</dbReference>
<dbReference type="EMBL" id="QYUK01000011">
    <property type="protein sequence ID" value="RJF90056.1"/>
    <property type="molecule type" value="Genomic_DNA"/>
</dbReference>
<protein>
    <recommendedName>
        <fullName evidence="8">CorA-like Mg2+ transporter protein</fullName>
    </recommendedName>
</protein>
<evidence type="ECO:0000256" key="3">
    <source>
        <dbReference type="ARBA" id="ARBA00022989"/>
    </source>
</evidence>
<dbReference type="InterPro" id="IPR045863">
    <property type="entry name" value="CorA_TM1_TM2"/>
</dbReference>
<keyword evidence="2 5" id="KW-0812">Transmembrane</keyword>
<evidence type="ECO:0000313" key="6">
    <source>
        <dbReference type="EMBL" id="RJF90056.1"/>
    </source>
</evidence>
<name>A0A418WJ12_9PROT</name>